<keyword evidence="1" id="KW-0963">Cytoplasm</keyword>
<keyword evidence="1" id="KW-0539">Nucleus</keyword>
<evidence type="ECO:0000313" key="4">
    <source>
        <dbReference type="EMBL" id="KAJ7083690.1"/>
    </source>
</evidence>
<reference evidence="4" key="1">
    <citation type="submission" date="2023-03" db="EMBL/GenBank/DDBJ databases">
        <title>Massive genome expansion in bonnet fungi (Mycena s.s.) driven by repeated elements and novel gene families across ecological guilds.</title>
        <authorList>
            <consortium name="Lawrence Berkeley National Laboratory"/>
            <person name="Harder C.B."/>
            <person name="Miyauchi S."/>
            <person name="Viragh M."/>
            <person name="Kuo A."/>
            <person name="Thoen E."/>
            <person name="Andreopoulos B."/>
            <person name="Lu D."/>
            <person name="Skrede I."/>
            <person name="Drula E."/>
            <person name="Henrissat B."/>
            <person name="Morin E."/>
            <person name="Kohler A."/>
            <person name="Barry K."/>
            <person name="LaButti K."/>
            <person name="Morin E."/>
            <person name="Salamov A."/>
            <person name="Lipzen A."/>
            <person name="Mereny Z."/>
            <person name="Hegedus B."/>
            <person name="Baldrian P."/>
            <person name="Stursova M."/>
            <person name="Weitz H."/>
            <person name="Taylor A."/>
            <person name="Grigoriev I.V."/>
            <person name="Nagy L.G."/>
            <person name="Martin F."/>
            <person name="Kauserud H."/>
        </authorList>
    </citation>
    <scope>NUCLEOTIDE SEQUENCE</scope>
    <source>
        <strain evidence="4">CBHHK173m</strain>
    </source>
</reference>
<feature type="region of interest" description="Disordered" evidence="2">
    <location>
        <begin position="268"/>
        <end position="301"/>
    </location>
</feature>
<feature type="compositionally biased region" description="Polar residues" evidence="2">
    <location>
        <begin position="417"/>
        <end position="429"/>
    </location>
</feature>
<feature type="compositionally biased region" description="Basic and acidic residues" evidence="2">
    <location>
        <begin position="366"/>
        <end position="376"/>
    </location>
</feature>
<feature type="compositionally biased region" description="Basic and acidic residues" evidence="2">
    <location>
        <begin position="622"/>
        <end position="644"/>
    </location>
</feature>
<feature type="region of interest" description="Disordered" evidence="2">
    <location>
        <begin position="64"/>
        <end position="115"/>
    </location>
</feature>
<evidence type="ECO:0000256" key="2">
    <source>
        <dbReference type="SAM" id="MobiDB-lite"/>
    </source>
</evidence>
<dbReference type="GO" id="GO:0005634">
    <property type="term" value="C:nucleus"/>
    <property type="evidence" value="ECO:0007669"/>
    <property type="project" value="UniProtKB-SubCell"/>
</dbReference>
<evidence type="ECO:0000313" key="5">
    <source>
        <dbReference type="Proteomes" id="UP001222325"/>
    </source>
</evidence>
<evidence type="ECO:0000256" key="1">
    <source>
        <dbReference type="RuleBase" id="RU363115"/>
    </source>
</evidence>
<feature type="compositionally biased region" description="Basic and acidic residues" evidence="2">
    <location>
        <begin position="280"/>
        <end position="289"/>
    </location>
</feature>
<comment type="similarity">
    <text evidence="1">Belongs to the peptidase C54 family.</text>
</comment>
<dbReference type="EMBL" id="JARJCN010000040">
    <property type="protein sequence ID" value="KAJ7083690.1"/>
    <property type="molecule type" value="Genomic_DNA"/>
</dbReference>
<feature type="compositionally biased region" description="Polar residues" evidence="2">
    <location>
        <begin position="290"/>
        <end position="300"/>
    </location>
</feature>
<name>A0AAD6XNM4_9AGAR</name>
<protein>
    <recommendedName>
        <fullName evidence="1">Cysteine protease</fullName>
        <ecNumber evidence="1">3.4.22.-</ecNumber>
    </recommendedName>
</protein>
<evidence type="ECO:0000259" key="3">
    <source>
        <dbReference type="Pfam" id="PF03416"/>
    </source>
</evidence>
<organism evidence="4 5">
    <name type="scientific">Mycena belliarum</name>
    <dbReference type="NCBI Taxonomy" id="1033014"/>
    <lineage>
        <taxon>Eukaryota</taxon>
        <taxon>Fungi</taxon>
        <taxon>Dikarya</taxon>
        <taxon>Basidiomycota</taxon>
        <taxon>Agaricomycotina</taxon>
        <taxon>Agaricomycetes</taxon>
        <taxon>Agaricomycetidae</taxon>
        <taxon>Agaricales</taxon>
        <taxon>Marasmiineae</taxon>
        <taxon>Mycenaceae</taxon>
        <taxon>Mycena</taxon>
    </lineage>
</organism>
<comment type="subcellular location">
    <subcellularLocation>
        <location evidence="1">Nucleus</location>
    </subcellularLocation>
    <subcellularLocation>
        <location evidence="1">Cytoplasm</location>
    </subcellularLocation>
</comment>
<dbReference type="InterPro" id="IPR046792">
    <property type="entry name" value="Peptidase_C54_cat"/>
</dbReference>
<accession>A0AAD6XNM4</accession>
<feature type="compositionally biased region" description="Basic and acidic residues" evidence="2">
    <location>
        <begin position="383"/>
        <end position="398"/>
    </location>
</feature>
<dbReference type="Proteomes" id="UP001222325">
    <property type="component" value="Unassembled WGS sequence"/>
</dbReference>
<feature type="domain" description="Peptidase C54 catalytic" evidence="3">
    <location>
        <begin position="453"/>
        <end position="496"/>
    </location>
</feature>
<dbReference type="Pfam" id="PF03416">
    <property type="entry name" value="Peptidase_C54"/>
    <property type="match status" value="1"/>
</dbReference>
<keyword evidence="1" id="KW-0645">Protease</keyword>
<comment type="caution">
    <text evidence="4">The sequence shown here is derived from an EMBL/GenBank/DDBJ whole genome shotgun (WGS) entry which is preliminary data.</text>
</comment>
<proteinExistence type="inferred from homology"/>
<keyword evidence="1" id="KW-0378">Hydrolase</keyword>
<feature type="region of interest" description="Disordered" evidence="2">
    <location>
        <begin position="622"/>
        <end position="663"/>
    </location>
</feature>
<feature type="region of interest" description="Disordered" evidence="2">
    <location>
        <begin position="365"/>
        <end position="441"/>
    </location>
</feature>
<comment type="function">
    <text evidence="1">Required for selective autophagic degradation of the nucleus (nucleophagy) as well as for mitophagy which contributes to regulate mitochondrial quantity and quality by eliminating the mitochondria to a basal level to fulfill cellular energy requirements and preventing excess ROS production.</text>
</comment>
<sequence>MFALAPRAQVQWPSHASLPLVHGGLYIIYAPPPMSELAPQDPQQRRRLRASAVSSYPPLSASATTARRWPVSAPRSPVVNGGATPDVRASGARHITSRSPPGSNADVPGLSSSRSRVSGATYSAALIVILLRRQPTAALQLPAVLDPQVCNQPRIEMRLICQSAARRGGGCAAEKSAAKTARFPGPARLLPVARPRPSGVSQHRPQPAATHTTLQLPVGPALPIVLDRVHCRPASRLYIILHLHKSMLLASTRYRNRCALSVYADPVPHSAPPASRSTQKRRDWAHHDSAATSDMPTTSQVRAALAASPSPSSAVVGPAYESVPLSAVAWYLRAPFETASKNLGGVVARAATAFPASVKGGVNVHAGKDSAGESGKETGAGAKHGEKRNVTEKEKAEADAWAGGEADDEADEALSLPGSSGATNATFTADPTRRSRRAGLSGAQRGRILRALAYSVAELQTFHCERMRKMPLRELDPSMLLGFPCRDEAKWVDLRRRIGETINNKILAGAGSEHNVRDTGWLRWGYTARTGIEYDQYDTGIEEGFGAEEARERRCDTSAYGAGPGGWPLGLGLEIQRWRLRCNHDIRTQLKSGWGAVAARGAADENTTRLAAVAMQLRTPEKSAWGREASDVVDRRRTTREQRTRTPPRSVSGHTATASWSVGRDVGGTGPFLGLGADGATSLAGAARAHQPADSRAASGTRHGARAAAMRKPLDGAGTGSARRARGLRSGVGSHLYKRAAGPYAGLRLSRGDGQLSETAEGGDIRMRWQWSREGGCIRYGGVKDGGRMRGGGARERQLRGTLEIGGDDQIAAAQRPLISSSAADQMILAAARRLIKYFPLPMSGR</sequence>
<dbReference type="GO" id="GO:0006508">
    <property type="term" value="P:proteolysis"/>
    <property type="evidence" value="ECO:0007669"/>
    <property type="project" value="UniProtKB-KW"/>
</dbReference>
<dbReference type="InterPro" id="IPR038765">
    <property type="entry name" value="Papain-like_cys_pep_sf"/>
</dbReference>
<dbReference type="SUPFAM" id="SSF54001">
    <property type="entry name" value="Cysteine proteinases"/>
    <property type="match status" value="1"/>
</dbReference>
<gene>
    <name evidence="4" type="ORF">B0H15DRAFT_802732</name>
</gene>
<dbReference type="AlphaFoldDB" id="A0AAD6XNM4"/>
<dbReference type="EC" id="3.4.22.-" evidence="1"/>
<dbReference type="GO" id="GO:0005737">
    <property type="term" value="C:cytoplasm"/>
    <property type="evidence" value="ECO:0007669"/>
    <property type="project" value="UniProtKB-SubCell"/>
</dbReference>
<keyword evidence="5" id="KW-1185">Reference proteome</keyword>
<dbReference type="GO" id="GO:0019786">
    <property type="term" value="F:protein-phosphatidylethanolamide deconjugating activity"/>
    <property type="evidence" value="ECO:0007669"/>
    <property type="project" value="InterPro"/>
</dbReference>
<dbReference type="GO" id="GO:0008234">
    <property type="term" value="F:cysteine-type peptidase activity"/>
    <property type="evidence" value="ECO:0007669"/>
    <property type="project" value="InterPro"/>
</dbReference>